<comment type="caution">
    <text evidence="1">The sequence shown here is derived from an EMBL/GenBank/DDBJ whole genome shotgun (WGS) entry which is preliminary data.</text>
</comment>
<gene>
    <name evidence="1" type="ORF">QYE76_011643</name>
</gene>
<dbReference type="PANTHER" id="PTHR33087">
    <property type="entry name" value="OS07G0539200 PROTEIN"/>
    <property type="match status" value="1"/>
</dbReference>
<evidence type="ECO:0000313" key="1">
    <source>
        <dbReference type="EMBL" id="KAK1694946.1"/>
    </source>
</evidence>
<reference evidence="1" key="1">
    <citation type="submission" date="2023-07" db="EMBL/GenBank/DDBJ databases">
        <title>A chromosome-level genome assembly of Lolium multiflorum.</title>
        <authorList>
            <person name="Chen Y."/>
            <person name="Copetti D."/>
            <person name="Kolliker R."/>
            <person name="Studer B."/>
        </authorList>
    </citation>
    <scope>NUCLEOTIDE SEQUENCE</scope>
    <source>
        <strain evidence="1">02402/16</strain>
        <tissue evidence="1">Leaf</tissue>
    </source>
</reference>
<protein>
    <submittedName>
        <fullName evidence="1">Uncharacterized protein</fullName>
    </submittedName>
</protein>
<evidence type="ECO:0000313" key="2">
    <source>
        <dbReference type="Proteomes" id="UP001231189"/>
    </source>
</evidence>
<keyword evidence="2" id="KW-1185">Reference proteome</keyword>
<sequence>MQPAMGVGLVAELFAARFGEPPSRVEATVHAPSEFLLYLADPATRRAALAIQGPVVMGGASFLLTPWDRLRGAMPDMLPYKVRVCIEGVPEHARDTISVAPIFAGSALIDSIDEMVQCDQETVCFCLWIWMENVERLAIRGVLKLEEPVEIESPLVNYPELGIYADIPSRSGPVSVFEHEVLIHLDKVVEHKTSYE</sequence>
<dbReference type="Proteomes" id="UP001231189">
    <property type="component" value="Unassembled WGS sequence"/>
</dbReference>
<dbReference type="PANTHER" id="PTHR33087:SF40">
    <property type="entry name" value="GENOME ASSEMBLY, CHROMOSOME: II"/>
    <property type="match status" value="1"/>
</dbReference>
<dbReference type="InterPro" id="IPR053253">
    <property type="entry name" value="Sex_diff_modulator"/>
</dbReference>
<dbReference type="EMBL" id="JAUUTY010000001">
    <property type="protein sequence ID" value="KAK1694946.1"/>
    <property type="molecule type" value="Genomic_DNA"/>
</dbReference>
<name>A0AAD8TXC2_LOLMU</name>
<accession>A0AAD8TXC2</accession>
<dbReference type="AlphaFoldDB" id="A0AAD8TXC2"/>
<proteinExistence type="predicted"/>
<organism evidence="1 2">
    <name type="scientific">Lolium multiflorum</name>
    <name type="common">Italian ryegrass</name>
    <name type="synonym">Lolium perenne subsp. multiflorum</name>
    <dbReference type="NCBI Taxonomy" id="4521"/>
    <lineage>
        <taxon>Eukaryota</taxon>
        <taxon>Viridiplantae</taxon>
        <taxon>Streptophyta</taxon>
        <taxon>Embryophyta</taxon>
        <taxon>Tracheophyta</taxon>
        <taxon>Spermatophyta</taxon>
        <taxon>Magnoliopsida</taxon>
        <taxon>Liliopsida</taxon>
        <taxon>Poales</taxon>
        <taxon>Poaceae</taxon>
        <taxon>BOP clade</taxon>
        <taxon>Pooideae</taxon>
        <taxon>Poodae</taxon>
        <taxon>Poeae</taxon>
        <taxon>Poeae Chloroplast Group 2 (Poeae type)</taxon>
        <taxon>Loliodinae</taxon>
        <taxon>Loliinae</taxon>
        <taxon>Lolium</taxon>
    </lineage>
</organism>